<dbReference type="Proteomes" id="UP000198875">
    <property type="component" value="Unassembled WGS sequence"/>
</dbReference>
<dbReference type="AlphaFoldDB" id="A0A0U0WA10"/>
<proteinExistence type="predicted"/>
<dbReference type="OrthoDB" id="4739093at2"/>
<sequence length="156" mass="17273">MTSATKGPGLIERYLRTRGSRYFRGRHDGEFFYVANTRPRRLHVHLETPPGQGDVVVIRVTPTTFFPSSERARLARFAQEWNRRDRAVTAVVHDSSDPRRIGVAARSSQSIPDGLCFEGFASFADGTIADAIDFFGQLAPTGELPTLAPPLLRDAS</sequence>
<dbReference type="RefSeq" id="WP_085182626.1">
    <property type="nucleotide sequence ID" value="NZ_CSTD01000002.1"/>
</dbReference>
<protein>
    <recommendedName>
        <fullName evidence="3">YbjN domain-containing protein</fullName>
    </recommendedName>
</protein>
<dbReference type="EMBL" id="CSTD01000002">
    <property type="protein sequence ID" value="CPR11322.1"/>
    <property type="molecule type" value="Genomic_DNA"/>
</dbReference>
<evidence type="ECO:0000313" key="1">
    <source>
        <dbReference type="EMBL" id="CPR11322.1"/>
    </source>
</evidence>
<evidence type="ECO:0008006" key="3">
    <source>
        <dbReference type="Google" id="ProtNLM"/>
    </source>
</evidence>
<organism evidence="1 2">
    <name type="scientific">Mycobacterium bohemicum DSM 44277</name>
    <dbReference type="NCBI Taxonomy" id="1236609"/>
    <lineage>
        <taxon>Bacteria</taxon>
        <taxon>Bacillati</taxon>
        <taxon>Actinomycetota</taxon>
        <taxon>Actinomycetes</taxon>
        <taxon>Mycobacteriales</taxon>
        <taxon>Mycobacteriaceae</taxon>
        <taxon>Mycobacterium</taxon>
    </lineage>
</organism>
<accession>A0A0U0WA10</accession>
<name>A0A0U0WA10_MYCBE</name>
<gene>
    <name evidence="1" type="ORF">BN971_02602</name>
</gene>
<reference evidence="1 2" key="1">
    <citation type="submission" date="2015-03" db="EMBL/GenBank/DDBJ databases">
        <authorList>
            <person name="Murphy D."/>
        </authorList>
    </citation>
    <scope>NUCLEOTIDE SEQUENCE [LARGE SCALE GENOMIC DNA]</scope>
    <source>
        <strain evidence="1 2">DSM 44277</strain>
    </source>
</reference>
<evidence type="ECO:0000313" key="2">
    <source>
        <dbReference type="Proteomes" id="UP000198875"/>
    </source>
</evidence>